<dbReference type="InterPro" id="IPR049025">
    <property type="entry name" value="AIF-1_EF_pair"/>
</dbReference>
<evidence type="ECO:0000259" key="6">
    <source>
        <dbReference type="PROSITE" id="PS50222"/>
    </source>
</evidence>
<dbReference type="Gene3D" id="1.10.238.10">
    <property type="entry name" value="EF-hand"/>
    <property type="match status" value="1"/>
</dbReference>
<sequence length="296" mass="34258">METQGEPLKFSGSNKDALLSQPDHRMLRHFDHSQGFFTFSQCIKFITTRDWNQSLLLNKTLLCVGGFQASLLFIFFHDTTYGTKPITYVCFTFEIGAMQPRFITDFAQPQRFFCVNRSPLWYDFHGGAEAVRHASERRKTSPVKSSEMTSLDHQGGKKYGQLRKTQEQNLDEINKSYINSGDYDDEEEYPDLNDRLEAYKKQFMEFDEDNSGDIDIMELKRMMEKLGQAKTHLELKKMIAEVDTTNSGTISYPEFLTMMLGKKSSVLKLILMFEEKKKEKQRPQGVAPKRDLSSLP</sequence>
<dbReference type="PANTHER" id="PTHR10356:SF0">
    <property type="entry name" value="CALCIUM-BINDING PROTEIN B"/>
    <property type="match status" value="1"/>
</dbReference>
<name>A0ABN8N376_9CNID</name>
<evidence type="ECO:0000256" key="2">
    <source>
        <dbReference type="ARBA" id="ARBA00022723"/>
    </source>
</evidence>
<protein>
    <recommendedName>
        <fullName evidence="6">EF-hand domain-containing protein</fullName>
    </recommendedName>
</protein>
<dbReference type="CDD" id="cd00051">
    <property type="entry name" value="EFh"/>
    <property type="match status" value="1"/>
</dbReference>
<dbReference type="PROSITE" id="PS50222">
    <property type="entry name" value="EF_HAND_2"/>
    <property type="match status" value="2"/>
</dbReference>
<dbReference type="SUPFAM" id="SSF47473">
    <property type="entry name" value="EF-hand"/>
    <property type="match status" value="1"/>
</dbReference>
<evidence type="ECO:0000256" key="5">
    <source>
        <dbReference type="SAM" id="MobiDB-lite"/>
    </source>
</evidence>
<comment type="subcellular location">
    <subcellularLocation>
        <location evidence="1">Cell projection</location>
        <location evidence="1">Ruffle membrane</location>
        <topology evidence="1">Peripheral membrane protein</topology>
        <orientation evidence="1">Cytoplasmic side</orientation>
    </subcellularLocation>
</comment>
<gene>
    <name evidence="7" type="ORF">PEVE_00040380</name>
</gene>
<keyword evidence="4" id="KW-0106">Calcium</keyword>
<feature type="domain" description="EF-hand" evidence="6">
    <location>
        <begin position="194"/>
        <end position="229"/>
    </location>
</feature>
<organism evidence="7 8">
    <name type="scientific">Porites evermanni</name>
    <dbReference type="NCBI Taxonomy" id="104178"/>
    <lineage>
        <taxon>Eukaryota</taxon>
        <taxon>Metazoa</taxon>
        <taxon>Cnidaria</taxon>
        <taxon>Anthozoa</taxon>
        <taxon>Hexacorallia</taxon>
        <taxon>Scleractinia</taxon>
        <taxon>Fungiina</taxon>
        <taxon>Poritidae</taxon>
        <taxon>Porites</taxon>
    </lineage>
</organism>
<evidence type="ECO:0000256" key="1">
    <source>
        <dbReference type="ARBA" id="ARBA00004599"/>
    </source>
</evidence>
<feature type="region of interest" description="Disordered" evidence="5">
    <location>
        <begin position="135"/>
        <end position="158"/>
    </location>
</feature>
<feature type="domain" description="EF-hand" evidence="6">
    <location>
        <begin position="230"/>
        <end position="265"/>
    </location>
</feature>
<dbReference type="InterPro" id="IPR042433">
    <property type="entry name" value="AIF1/AIF1L"/>
</dbReference>
<dbReference type="PROSITE" id="PS00018">
    <property type="entry name" value="EF_HAND_1"/>
    <property type="match status" value="1"/>
</dbReference>
<proteinExistence type="predicted"/>
<feature type="compositionally biased region" description="Polar residues" evidence="5">
    <location>
        <begin position="142"/>
        <end position="152"/>
    </location>
</feature>
<evidence type="ECO:0000313" key="7">
    <source>
        <dbReference type="EMBL" id="CAH3041967.1"/>
    </source>
</evidence>
<evidence type="ECO:0000256" key="4">
    <source>
        <dbReference type="ARBA" id="ARBA00022837"/>
    </source>
</evidence>
<comment type="caution">
    <text evidence="7">The sequence shown here is derived from an EMBL/GenBank/DDBJ whole genome shotgun (WGS) entry which is preliminary data.</text>
</comment>
<evidence type="ECO:0000256" key="3">
    <source>
        <dbReference type="ARBA" id="ARBA00022737"/>
    </source>
</evidence>
<dbReference type="Pfam" id="PF21008">
    <property type="entry name" value="AIF-1"/>
    <property type="match status" value="1"/>
</dbReference>
<dbReference type="InterPro" id="IPR011992">
    <property type="entry name" value="EF-hand-dom_pair"/>
</dbReference>
<accession>A0ABN8N376</accession>
<keyword evidence="3" id="KW-0677">Repeat</keyword>
<dbReference type="Proteomes" id="UP001159427">
    <property type="component" value="Unassembled WGS sequence"/>
</dbReference>
<dbReference type="InterPro" id="IPR018247">
    <property type="entry name" value="EF_Hand_1_Ca_BS"/>
</dbReference>
<evidence type="ECO:0000313" key="8">
    <source>
        <dbReference type="Proteomes" id="UP001159427"/>
    </source>
</evidence>
<keyword evidence="2" id="KW-0479">Metal-binding</keyword>
<reference evidence="7 8" key="1">
    <citation type="submission" date="2022-05" db="EMBL/GenBank/DDBJ databases">
        <authorList>
            <consortium name="Genoscope - CEA"/>
            <person name="William W."/>
        </authorList>
    </citation>
    <scope>NUCLEOTIDE SEQUENCE [LARGE SCALE GENOMIC DNA]</scope>
</reference>
<dbReference type="EMBL" id="CALNXI010000733">
    <property type="protein sequence ID" value="CAH3041967.1"/>
    <property type="molecule type" value="Genomic_DNA"/>
</dbReference>
<dbReference type="SMART" id="SM00054">
    <property type="entry name" value="EFh"/>
    <property type="match status" value="2"/>
</dbReference>
<keyword evidence="8" id="KW-1185">Reference proteome</keyword>
<dbReference type="InterPro" id="IPR002048">
    <property type="entry name" value="EF_hand_dom"/>
</dbReference>
<dbReference type="PANTHER" id="PTHR10356">
    <property type="entry name" value="ALLOGRAFT INFLAMMATORY FACTOR-1"/>
    <property type="match status" value="1"/>
</dbReference>